<feature type="compositionally biased region" description="Polar residues" evidence="1">
    <location>
        <begin position="1"/>
        <end position="11"/>
    </location>
</feature>
<protein>
    <recommendedName>
        <fullName evidence="2">TRPM SLOG domain-containing protein</fullName>
    </recommendedName>
</protein>
<feature type="non-terminal residue" evidence="3">
    <location>
        <position position="221"/>
    </location>
</feature>
<dbReference type="EMBL" id="ADBV01000232">
    <property type="protein sequence ID" value="EJW87993.1"/>
    <property type="molecule type" value="Genomic_DNA"/>
</dbReference>
<dbReference type="GO" id="GO:0005886">
    <property type="term" value="C:plasma membrane"/>
    <property type="evidence" value="ECO:0007669"/>
    <property type="project" value="TreeGrafter"/>
</dbReference>
<feature type="region of interest" description="Disordered" evidence="1">
    <location>
        <begin position="1"/>
        <end position="25"/>
    </location>
</feature>
<evidence type="ECO:0000313" key="3">
    <source>
        <dbReference type="EMBL" id="EJW87993.1"/>
    </source>
</evidence>
<dbReference type="Proteomes" id="UP000004810">
    <property type="component" value="Unassembled WGS sequence"/>
</dbReference>
<dbReference type="InterPro" id="IPR041491">
    <property type="entry name" value="TRPM_SLOG"/>
</dbReference>
<dbReference type="PANTHER" id="PTHR13800:SF1">
    <property type="entry name" value="TRANSIENT RECEPTOR POTENTIAL CATION CHANNEL TRPM"/>
    <property type="match status" value="1"/>
</dbReference>
<dbReference type="AlphaFoldDB" id="J9F0I3"/>
<dbReference type="GO" id="GO:0030001">
    <property type="term" value="P:metal ion transport"/>
    <property type="evidence" value="ECO:0007669"/>
    <property type="project" value="TreeGrafter"/>
</dbReference>
<proteinExistence type="predicted"/>
<evidence type="ECO:0000259" key="2">
    <source>
        <dbReference type="Pfam" id="PF18139"/>
    </source>
</evidence>
<accession>J9F0I3</accession>
<organism evidence="3 4">
    <name type="scientific">Wuchereria bancrofti</name>
    <dbReference type="NCBI Taxonomy" id="6293"/>
    <lineage>
        <taxon>Eukaryota</taxon>
        <taxon>Metazoa</taxon>
        <taxon>Ecdysozoa</taxon>
        <taxon>Nematoda</taxon>
        <taxon>Chromadorea</taxon>
        <taxon>Rhabditida</taxon>
        <taxon>Spirurina</taxon>
        <taxon>Spiruromorpha</taxon>
        <taxon>Filarioidea</taxon>
        <taxon>Onchocercidae</taxon>
        <taxon>Wuchereria</taxon>
    </lineage>
</organism>
<comment type="caution">
    <text evidence="3">The sequence shown here is derived from an EMBL/GenBank/DDBJ whole genome shotgun (WGS) entry which is preliminary data.</text>
</comment>
<name>J9F0I3_WUCBA</name>
<sequence>MQDCASISNAEFISPPDDSNDDFNADNFRRNSSVNSFRCTAPRNSLSGQQFYSLVNVPNNYHAMENVKQKRSSKLFDRPELFMHALTEKLKGPWIEQVFLKRECIKYIPTFRTNKCGCGLSLNAHNLAVISQFRATMINDEAAVRSSSQPVRWSIAEHTKTAHTDAFGTLEFSGGAHAHKAHYVRLGYDSDPSDIMYLMEKIWGLDPPRLVITVHGGITNF</sequence>
<evidence type="ECO:0000313" key="4">
    <source>
        <dbReference type="Proteomes" id="UP000004810"/>
    </source>
</evidence>
<dbReference type="GO" id="GO:0005261">
    <property type="term" value="F:monoatomic cation channel activity"/>
    <property type="evidence" value="ECO:0007669"/>
    <property type="project" value="TreeGrafter"/>
</dbReference>
<dbReference type="PANTHER" id="PTHR13800">
    <property type="entry name" value="TRANSIENT RECEPTOR POTENTIAL CATION CHANNEL, SUBFAMILY M, MEMBER 6"/>
    <property type="match status" value="1"/>
</dbReference>
<evidence type="ECO:0000256" key="1">
    <source>
        <dbReference type="SAM" id="MobiDB-lite"/>
    </source>
</evidence>
<reference evidence="4" key="1">
    <citation type="submission" date="2012-08" db="EMBL/GenBank/DDBJ databases">
        <title>The Genome Sequence of Wuchereria bancrofti.</title>
        <authorList>
            <person name="Nutman T.B."/>
            <person name="Fink D.L."/>
            <person name="Russ C."/>
            <person name="Young S."/>
            <person name="Zeng Q."/>
            <person name="Koehrsen M."/>
            <person name="Alvarado L."/>
            <person name="Berlin A."/>
            <person name="Chapman S.B."/>
            <person name="Chen Z."/>
            <person name="Freedman E."/>
            <person name="Gellesch M."/>
            <person name="Goldberg J."/>
            <person name="Griggs A."/>
            <person name="Gujja S."/>
            <person name="Heilman E.R."/>
            <person name="Heiman D."/>
            <person name="Hepburn T."/>
            <person name="Howarth C."/>
            <person name="Jen D."/>
            <person name="Larson L."/>
            <person name="Lewis B."/>
            <person name="Mehta T."/>
            <person name="Park D."/>
            <person name="Pearson M."/>
            <person name="Roberts A."/>
            <person name="Saif S."/>
            <person name="Shea T."/>
            <person name="Shenoy N."/>
            <person name="Sisk P."/>
            <person name="Stolte C."/>
            <person name="Sykes S."/>
            <person name="Walk T."/>
            <person name="White J."/>
            <person name="Yandava C."/>
            <person name="Haas B."/>
            <person name="Henn M.R."/>
            <person name="Nusbaum C."/>
            <person name="Birren B."/>
        </authorList>
    </citation>
    <scope>NUCLEOTIDE SEQUENCE [LARGE SCALE GENOMIC DNA]</scope>
    <source>
        <strain evidence="4">NA</strain>
    </source>
</reference>
<gene>
    <name evidence="3" type="ORF">WUBG_01092</name>
</gene>
<dbReference type="InterPro" id="IPR050927">
    <property type="entry name" value="TRPM"/>
</dbReference>
<feature type="domain" description="TRPM SLOG" evidence="2">
    <location>
        <begin position="181"/>
        <end position="221"/>
    </location>
</feature>
<dbReference type="Pfam" id="PF18139">
    <property type="entry name" value="LSDAT_euk"/>
    <property type="match status" value="1"/>
</dbReference>